<feature type="domain" description="PDZ" evidence="2">
    <location>
        <begin position="884"/>
        <end position="957"/>
    </location>
</feature>
<feature type="compositionally biased region" description="Acidic residues" evidence="1">
    <location>
        <begin position="2402"/>
        <end position="2415"/>
    </location>
</feature>
<feature type="region of interest" description="Disordered" evidence="1">
    <location>
        <begin position="2028"/>
        <end position="2048"/>
    </location>
</feature>
<dbReference type="SUPFAM" id="SSF51430">
    <property type="entry name" value="NAD(P)-linked oxidoreductase"/>
    <property type="match status" value="1"/>
</dbReference>
<dbReference type="InterPro" id="IPR036034">
    <property type="entry name" value="PDZ_sf"/>
</dbReference>
<organism evidence="3 4">
    <name type="scientific">Polarella glacialis</name>
    <name type="common">Dinoflagellate</name>
    <dbReference type="NCBI Taxonomy" id="89957"/>
    <lineage>
        <taxon>Eukaryota</taxon>
        <taxon>Sar</taxon>
        <taxon>Alveolata</taxon>
        <taxon>Dinophyceae</taxon>
        <taxon>Suessiales</taxon>
        <taxon>Suessiaceae</taxon>
        <taxon>Polarella</taxon>
    </lineage>
</organism>
<feature type="region of interest" description="Disordered" evidence="1">
    <location>
        <begin position="312"/>
        <end position="343"/>
    </location>
</feature>
<feature type="region of interest" description="Disordered" evidence="1">
    <location>
        <begin position="2569"/>
        <end position="2589"/>
    </location>
</feature>
<dbReference type="Pfam" id="PF12812">
    <property type="entry name" value="PDZ_1"/>
    <property type="match status" value="1"/>
</dbReference>
<feature type="region of interest" description="Disordered" evidence="1">
    <location>
        <begin position="1339"/>
        <end position="1374"/>
    </location>
</feature>
<dbReference type="InterPro" id="IPR036812">
    <property type="entry name" value="NAD(P)_OxRdtase_dom_sf"/>
</dbReference>
<dbReference type="InterPro" id="IPR025926">
    <property type="entry name" value="PDZ-like_dom"/>
</dbReference>
<keyword evidence="4" id="KW-1185">Reference proteome</keyword>
<dbReference type="OrthoDB" id="436822at2759"/>
<feature type="region of interest" description="Disordered" evidence="1">
    <location>
        <begin position="541"/>
        <end position="620"/>
    </location>
</feature>
<dbReference type="SUPFAM" id="SSF50156">
    <property type="entry name" value="PDZ domain-like"/>
    <property type="match status" value="2"/>
</dbReference>
<protein>
    <recommendedName>
        <fullName evidence="2">PDZ domain-containing protein</fullName>
    </recommendedName>
</protein>
<feature type="compositionally biased region" description="Low complexity" evidence="1">
    <location>
        <begin position="2500"/>
        <end position="2514"/>
    </location>
</feature>
<feature type="compositionally biased region" description="Low complexity" evidence="1">
    <location>
        <begin position="548"/>
        <end position="558"/>
    </location>
</feature>
<dbReference type="PANTHER" id="PTHR46366:SF1">
    <property type="entry name" value="PDZ DOMAIN-CONTAINING PROTEIN C1685.05"/>
    <property type="match status" value="1"/>
</dbReference>
<dbReference type="SUPFAM" id="SSF50494">
    <property type="entry name" value="Trypsin-like serine proteases"/>
    <property type="match status" value="2"/>
</dbReference>
<feature type="region of interest" description="Disordered" evidence="1">
    <location>
        <begin position="2479"/>
        <end position="2521"/>
    </location>
</feature>
<evidence type="ECO:0000313" key="3">
    <source>
        <dbReference type="EMBL" id="CAE8589054.1"/>
    </source>
</evidence>
<name>A0A813DPN7_POLGL</name>
<dbReference type="InterPro" id="IPR023210">
    <property type="entry name" value="NADP_OxRdtase_dom"/>
</dbReference>
<dbReference type="InterPro" id="IPR001478">
    <property type="entry name" value="PDZ"/>
</dbReference>
<feature type="region of interest" description="Disordered" evidence="1">
    <location>
        <begin position="2272"/>
        <end position="2296"/>
    </location>
</feature>
<sequence length="2589" mass="277773">MDTGPLQKPLSRSRPLEPSVNGKRRRGKPLADASDGSASADESTDALLPDRRLLADQDWAPVIHRVKCAVVSIRVTATRPFEDGAAGVWHGTGFVVSLDPPHQALILTNRHIISTGPIQAFATFDGHEELPVYPVYRDPVHDFGFFQFDISQLRFTPATQIPLSPQGLQMGVEVLVIGNDNCEKIQILPATIARVDRNPPEYDDSNYQDENTFYAGAGSNTSGGSSGSPVINHDGACIALNAGGANEAVSAYYLPLDRVVYVLNWLQSHRSDVPLPPRGTFLTKFLFQPFDMLRRLGFTEAQEKGVLGNSLEEGAAPAGTQSSGGRSNGVGSERAPRGGNGKNGGGLKGLLVVESFLPGSEAAEKLQPGDVLLEVASDQPCFDFTCLESHLDSNVGMPIKLKVSRAGEVLSVELTSQDLHAHIPFDFTECAGGVFHHLSYHTCKRYHMSLQDRGIFVVQSGFIFGTDLPSRSVVTSVNGHAVQCLSDFHDALSAMCDGETFEVSWYNPTTNERRQKRSSLRMERTLWPLCSWRFAPARPNTWRRSETEASASANASVSTRREGALPQVEGANPSRGIAKSNRSQDKEGEAADEGTTEAAGNGNSCHGVGSTAEGDQDLPCFPPSQDASIARWQPTFCSVTSRVAHEYATDFVHSDAELKSTLVRRWGMGVVVDAALGLVITDRYTVPQPLAHVELTFAQMFTTDAICVFVHPQHNIVLLKYDTSALKGLPVQSMELPGGNPEDGSTASSTLSSQELSVGEVLCFIGLHSDHRINAKQVSVGSVQVQSWAFAEPPVYRERNLEICNLNDTMQANGGLLVEPGSKGRLKAWFAQFPAGKKHYVAGIPALVLAGLLQPFRCAPGSPPSELLFRGALTVATLECEFQELSLAKALRYHGMSLECAKELAASCCESGRRQVLTVSRITAGGTCDQDGGLIEGDIVLKVAGQPVTRPQEVERLISRKDALDLAPVLWTVFRSKEQVEVRVQPSRSCSDGTTRLLLFNGLVLRATPRAIAERGGPALPNSQPGQGLYFWYVFPGSPADTFELAAPGWLVQVDSEPTPSIDRLLELLRSGKFHGREWLRCHIMDSEGRPTVRALKPDQLFWPTVELTRRADDAVCSPGRWERVVSDRGSRAATCGLEFMLSEALTQHGLPLPVPTRVPCPGAVAEGFPGGPKRWRSPSLSLSGGADVSAWLRQLHLEAYESEVEAWVSQMGAVSLKEVAENRSLLALALPLKPLEIRRLERDGLVFAESVVAGRPPGPAPVGRGPDAVSGLQVRALLECGREVAGEAAVSAEAKDEGEHRITACKVPARARVKVGQHQVLDSSAASSGLGEAFGYPKVSSVSQPPPARKVSAAGRAHAEHEESSAENQRLSQLGPWHFQRESSPEASPEAAVHRRPLEVYSNARGRVQARLRVDANIGAGISLLWCMGEGYRIEEMEDLPGQPDLQVGDIIRSIGGMRLEDASTVEDVEQRFASAFVDGVILEVQRSCFQVSLRLTRSGEAGLSLVWLPPEGYLVEAVCPEKPGQPDLRPGDVLRRVGEVTLGGHKEVPAADRALASALKDGAVVHVFRPSCDAALGDLVAVARGAAPKMRGRSEASPSSSLLLPSVGVGTWSWGNDAFGIPEAAVADGISDAFRAAVGLGSFFFDTAPSYGKQGFAERSIGRLCSEGNYAITATKHFPRAGSDLAAAMMATAREARSRLQLQGPLELMQLHRTAEPPCSLEAQADALAAVVKAGLANAVGVCNFSLEELQVVHERLLHAHGIPLSTCQVELSLARQLPVSSGLVAGCRELGISVIAYSPLAMGRLTGRYDPVRGDRPRWKGRGGESSRPFGAALDQDPSAWSQLLEALQRVGERHGRSPAQVAINWVLCQGAVAIAGARNKAQAQENAGAMGWRLSQEEAAGLAALGARGSISEMFLVLSIRFICSALLVAKRLCIPSELQQFWKLDMKFREALVFAEACRFFAGPVNDAKDVRCTDPSSGGPWDIDPVLVREITSFMACCHHNFCNSHHIAAALLLHTTASSTPTPKALNKQEGNGPTGRSRGIFHSDGAIQAIRRNTCASGPPPHSTSDVPPTTQRPLRAAPFHMVSGRALRPAEGMGPSLGSSQSGGQQAQALLGPECLLGLLELLDAQGLAQLRRSGCLSLGLRAASRDGKLLPGRSSSLEPLLERLARVAELRAGALELLGSTKFPFVHASYVLGLNGPYYSCDTTAEKHYGIPSALPRLLCDLFKLEVPDTPFTSLRIQKFSAATNFNGNHRTLPMNLHTPPMFSPEPRDEVPGSEQQTFHEEDSGASGSATAFVLCVTAGCRGGHGECCDGSGSGPGEALLGGWRPLTAPMAGIRARWAQFEVDSWLRWYWPTSGDYYAITVTCEPFEHIRGLRRSQRRQMTDVGFQLPVSADDDETGPSSEDDPGCAWATPGPPGDVPEELGSQQSRGVVRLNGARLAAAKRLLGLTGVVAPTTQEIEEAFRGMVRQAHPDRANRADRASRDAGRQREISTTGSLLEETSETSPGASSGWDMAQLSWARTVLREAESAAAAAVAQGLVPEWAQEEVLPTEGAVLPALAPPPAAAPIADAEVSPNEMEQ</sequence>
<feature type="region of interest" description="Disordered" evidence="1">
    <location>
        <begin position="2061"/>
        <end position="2082"/>
    </location>
</feature>
<dbReference type="Gene3D" id="2.30.42.10">
    <property type="match status" value="2"/>
</dbReference>
<gene>
    <name evidence="3" type="ORF">PGLA1383_LOCUS7834</name>
</gene>
<dbReference type="InterPro" id="IPR009003">
    <property type="entry name" value="Peptidase_S1_PA"/>
</dbReference>
<feature type="compositionally biased region" description="Basic and acidic residues" evidence="1">
    <location>
        <begin position="2479"/>
        <end position="2499"/>
    </location>
</feature>
<dbReference type="PANTHER" id="PTHR46366">
    <property type="entry name" value="PRO-APOPTOTIC SERINE PROTEASE NMA111"/>
    <property type="match status" value="1"/>
</dbReference>
<feature type="region of interest" description="Disordered" evidence="1">
    <location>
        <begin position="2399"/>
        <end position="2434"/>
    </location>
</feature>
<feature type="compositionally biased region" description="Polar residues" evidence="1">
    <location>
        <begin position="2071"/>
        <end position="2081"/>
    </location>
</feature>
<dbReference type="EMBL" id="CAJNNV010003461">
    <property type="protein sequence ID" value="CAE8589054.1"/>
    <property type="molecule type" value="Genomic_DNA"/>
</dbReference>
<dbReference type="Proteomes" id="UP000654075">
    <property type="component" value="Unassembled WGS sequence"/>
</dbReference>
<dbReference type="Gene3D" id="2.40.10.120">
    <property type="match status" value="1"/>
</dbReference>
<dbReference type="SMART" id="SM00228">
    <property type="entry name" value="PDZ"/>
    <property type="match status" value="3"/>
</dbReference>
<comment type="caution">
    <text evidence="3">The sequence shown here is derived from an EMBL/GenBank/DDBJ whole genome shotgun (WGS) entry which is preliminary data.</text>
</comment>
<proteinExistence type="predicted"/>
<dbReference type="Gene3D" id="3.20.20.100">
    <property type="entry name" value="NADP-dependent oxidoreductase domain"/>
    <property type="match status" value="1"/>
</dbReference>
<evidence type="ECO:0000259" key="2">
    <source>
        <dbReference type="PROSITE" id="PS50106"/>
    </source>
</evidence>
<feature type="compositionally biased region" description="Low complexity" evidence="1">
    <location>
        <begin position="31"/>
        <end position="44"/>
    </location>
</feature>
<dbReference type="PROSITE" id="PS50106">
    <property type="entry name" value="PDZ"/>
    <property type="match status" value="1"/>
</dbReference>
<reference evidence="3" key="1">
    <citation type="submission" date="2021-02" db="EMBL/GenBank/DDBJ databases">
        <authorList>
            <person name="Dougan E. K."/>
            <person name="Rhodes N."/>
            <person name="Thang M."/>
            <person name="Chan C."/>
        </authorList>
    </citation>
    <scope>NUCLEOTIDE SEQUENCE</scope>
</reference>
<evidence type="ECO:0000313" key="4">
    <source>
        <dbReference type="Proteomes" id="UP000654075"/>
    </source>
</evidence>
<evidence type="ECO:0000256" key="1">
    <source>
        <dbReference type="SAM" id="MobiDB-lite"/>
    </source>
</evidence>
<feature type="region of interest" description="Disordered" evidence="1">
    <location>
        <begin position="1"/>
        <end position="44"/>
    </location>
</feature>
<dbReference type="Pfam" id="PF00248">
    <property type="entry name" value="Aldo_ket_red"/>
    <property type="match status" value="1"/>
</dbReference>
<dbReference type="Pfam" id="PF13365">
    <property type="entry name" value="Trypsin_2"/>
    <property type="match status" value="1"/>
</dbReference>
<accession>A0A813DPN7</accession>